<keyword evidence="4" id="KW-0624">Polysaccharide degradation</keyword>
<dbReference type="Gene3D" id="1.50.10.10">
    <property type="match status" value="1"/>
</dbReference>
<feature type="non-terminal residue" evidence="6">
    <location>
        <position position="430"/>
    </location>
</feature>
<dbReference type="Gene3D" id="2.60.40.290">
    <property type="match status" value="1"/>
</dbReference>
<dbReference type="SUPFAM" id="SSF48208">
    <property type="entry name" value="Six-hairpin glycosidases"/>
    <property type="match status" value="1"/>
</dbReference>
<dbReference type="InterPro" id="IPR012291">
    <property type="entry name" value="CBM2_carb-bd_dom_sf"/>
</dbReference>
<proteinExistence type="predicted"/>
<reference evidence="7" key="1">
    <citation type="submission" date="2018-03" db="EMBL/GenBank/DDBJ databases">
        <title>Ecological and genomic features of two cosmopolitan and abundant freshwater picocyanobacteria.</title>
        <authorList>
            <person name="Cabello-Yeves P.J."/>
            <person name="Picazo A."/>
            <person name="Camacho A."/>
            <person name="Callieri C."/>
            <person name="Rosselli R."/>
            <person name="Roda-Garcia J."/>
            <person name="Coutinho F.H."/>
            <person name="Rodriguez-Valera F."/>
        </authorList>
    </citation>
    <scope>NUCLEOTIDE SEQUENCE [LARGE SCALE GENOMIC DNA]</scope>
    <source>
        <strain evidence="7">Tous</strain>
    </source>
</reference>
<dbReference type="PANTHER" id="PTHR22298">
    <property type="entry name" value="ENDO-1,4-BETA-GLUCANASE"/>
    <property type="match status" value="1"/>
</dbReference>
<comment type="caution">
    <text evidence="6">The sequence shown here is derived from an EMBL/GenBank/DDBJ whole genome shotgun (WGS) entry which is preliminary data.</text>
</comment>
<dbReference type="InterPro" id="IPR012341">
    <property type="entry name" value="6hp_glycosidase-like_sf"/>
</dbReference>
<keyword evidence="2" id="KW-0119">Carbohydrate metabolism</keyword>
<dbReference type="AlphaFoldDB" id="A0A2P7EB04"/>
<dbReference type="EMBL" id="PXVC01000138">
    <property type="protein sequence ID" value="PSI00393.1"/>
    <property type="molecule type" value="Genomic_DNA"/>
</dbReference>
<evidence type="ECO:0000256" key="2">
    <source>
        <dbReference type="ARBA" id="ARBA00023277"/>
    </source>
</evidence>
<dbReference type="GO" id="GO:0000272">
    <property type="term" value="P:polysaccharide catabolic process"/>
    <property type="evidence" value="ECO:0007669"/>
    <property type="project" value="UniProtKB-KW"/>
</dbReference>
<keyword evidence="1" id="KW-0378">Hydrolase</keyword>
<dbReference type="InterPro" id="IPR008965">
    <property type="entry name" value="CBM2/CBM3_carb-bd_dom_sf"/>
</dbReference>
<organism evidence="6 7">
    <name type="scientific">Synechococcus lacustris str. Tous</name>
    <dbReference type="NCBI Taxonomy" id="1910958"/>
    <lineage>
        <taxon>Bacteria</taxon>
        <taxon>Bacillati</taxon>
        <taxon>Cyanobacteriota</taxon>
        <taxon>Cyanophyceae</taxon>
        <taxon>Synechococcales</taxon>
        <taxon>Synechococcaceae</taxon>
        <taxon>Synechococcus</taxon>
    </lineage>
</organism>
<evidence type="ECO:0000259" key="5">
    <source>
        <dbReference type="PROSITE" id="PS51173"/>
    </source>
</evidence>
<dbReference type="SMART" id="SM00637">
    <property type="entry name" value="CBD_II"/>
    <property type="match status" value="1"/>
</dbReference>
<dbReference type="InterPro" id="IPR008928">
    <property type="entry name" value="6-hairpin_glycosidase_sf"/>
</dbReference>
<dbReference type="InterPro" id="IPR001919">
    <property type="entry name" value="CBD2"/>
</dbReference>
<keyword evidence="3" id="KW-0326">Glycosidase</keyword>
<evidence type="ECO:0000313" key="6">
    <source>
        <dbReference type="EMBL" id="PSI00393.1"/>
    </source>
</evidence>
<dbReference type="PROSITE" id="PS51173">
    <property type="entry name" value="CBM2"/>
    <property type="match status" value="1"/>
</dbReference>
<evidence type="ECO:0000313" key="7">
    <source>
        <dbReference type="Proteomes" id="UP000240206"/>
    </source>
</evidence>
<evidence type="ECO:0000256" key="1">
    <source>
        <dbReference type="ARBA" id="ARBA00022801"/>
    </source>
</evidence>
<name>A0A2P7EB04_9SYNE</name>
<gene>
    <name evidence="6" type="ORF">C7K08_13405</name>
</gene>
<dbReference type="Pfam" id="PF00759">
    <property type="entry name" value="Glyco_hydro_9"/>
    <property type="match status" value="1"/>
</dbReference>
<keyword evidence="7" id="KW-1185">Reference proteome</keyword>
<dbReference type="Pfam" id="PF00553">
    <property type="entry name" value="CBM_2"/>
    <property type="match status" value="1"/>
</dbReference>
<accession>A0A2P7EB04</accession>
<dbReference type="GO" id="GO:0030247">
    <property type="term" value="F:polysaccharide binding"/>
    <property type="evidence" value="ECO:0007669"/>
    <property type="project" value="UniProtKB-UniRule"/>
</dbReference>
<protein>
    <submittedName>
        <fullName evidence="6">1,3-beta-glucanase</fullName>
    </submittedName>
</protein>
<sequence>MPAGAVKDLAGNNYGGTSSYNFTTVPPVVTPPVVGNGGLSVEVSGSRWWGGFTAELKITNSSGKDLQSWSYTFDSPHSISGAPWGATVTSTALGNGISRYTLSGAGWAAALKAGASVSVGFNGSQGSSIGNDGALTSAQLFGNSSSTVLPTPPVVTPPVVGNGTGYAEALEKSFLFYEANRSGDLDEATNRVPWRGDSGLNDGRDGVYFGDRNGANLQLGLSLNLTGGYHDAGDHGKFGMPLASTISSLAWGGIAFKEGYNATGQLDELLAAVKWGTDYLLKAHGTDAAGNTSFFVAQVGDVAADHALWSAPENQTIARPAMAVTAQKPGSDVSAASAAALASASILFRENGSIAYADELLRNAVSLYRFADTYRGKYSNSITEVQSYYNSWSGYEDELSYGAAWLARATEAAGGDGSAYRQKALQLYNT</sequence>
<dbReference type="Proteomes" id="UP000240206">
    <property type="component" value="Unassembled WGS sequence"/>
</dbReference>
<evidence type="ECO:0000256" key="4">
    <source>
        <dbReference type="ARBA" id="ARBA00023326"/>
    </source>
</evidence>
<dbReference type="InterPro" id="IPR001701">
    <property type="entry name" value="Glyco_hydro_9"/>
</dbReference>
<dbReference type="GO" id="GO:0004553">
    <property type="term" value="F:hydrolase activity, hydrolyzing O-glycosyl compounds"/>
    <property type="evidence" value="ECO:0007669"/>
    <property type="project" value="InterPro"/>
</dbReference>
<feature type="domain" description="CBM2" evidence="5">
    <location>
        <begin position="32"/>
        <end position="148"/>
    </location>
</feature>
<evidence type="ECO:0000256" key="3">
    <source>
        <dbReference type="ARBA" id="ARBA00023295"/>
    </source>
</evidence>
<dbReference type="SUPFAM" id="SSF49384">
    <property type="entry name" value="Carbohydrate-binding domain"/>
    <property type="match status" value="1"/>
</dbReference>